<evidence type="ECO:0000256" key="3">
    <source>
        <dbReference type="ARBA" id="ARBA00022692"/>
    </source>
</evidence>
<comment type="caution">
    <text evidence="7">The sequence shown here is derived from an EMBL/GenBank/DDBJ whole genome shotgun (WGS) entry which is preliminary data.</text>
</comment>
<protein>
    <submittedName>
        <fullName evidence="7">Energy-coupling factor transporter transmembrane protein EcfT</fullName>
    </submittedName>
</protein>
<comment type="subcellular location">
    <subcellularLocation>
        <location evidence="1">Membrane</location>
        <topology evidence="1">Multi-pass membrane protein</topology>
    </subcellularLocation>
</comment>
<accession>A0ABY2X392</accession>
<feature type="transmembrane region" description="Helical" evidence="6">
    <location>
        <begin position="39"/>
        <end position="59"/>
    </location>
</feature>
<organism evidence="7 8">
    <name type="scientific">Arenibacterium halophilum</name>
    <dbReference type="NCBI Taxonomy" id="2583821"/>
    <lineage>
        <taxon>Bacteria</taxon>
        <taxon>Pseudomonadati</taxon>
        <taxon>Pseudomonadota</taxon>
        <taxon>Alphaproteobacteria</taxon>
        <taxon>Rhodobacterales</taxon>
        <taxon>Paracoccaceae</taxon>
        <taxon>Arenibacterium</taxon>
    </lineage>
</organism>
<proteinExistence type="inferred from homology"/>
<evidence type="ECO:0000256" key="2">
    <source>
        <dbReference type="ARBA" id="ARBA00008564"/>
    </source>
</evidence>
<sequence length="199" mass="21099">MIGALSARPTALHRVSAGVKLVVLCVFCTGVSMAGWPGAGWVGLACVLLGGLALGPWFAGLILRDLKGPAFIAALIFGFQWVAGRFDLGVSLAGTLLACISAAMMLSRTTSPAELLDVIDGWLARLRLPRKYRQRLALAIALTLRFIPAISGRADVLRLAHLARSPKRAGWRLVTPLAIGTLDEADQAADALRARAHIE</sequence>
<dbReference type="EMBL" id="VCPC01000005">
    <property type="protein sequence ID" value="TMV09337.1"/>
    <property type="molecule type" value="Genomic_DNA"/>
</dbReference>
<keyword evidence="8" id="KW-1185">Reference proteome</keyword>
<comment type="similarity">
    <text evidence="2">Belongs to the CbiQ family.</text>
</comment>
<gene>
    <name evidence="7" type="ORF">FGK64_19830</name>
</gene>
<reference evidence="7 8" key="1">
    <citation type="submission" date="2019-05" db="EMBL/GenBank/DDBJ databases">
        <title>Marivita sp. nov. isolated from sea sediment.</title>
        <authorList>
            <person name="Kim W."/>
        </authorList>
    </citation>
    <scope>NUCLEOTIDE SEQUENCE [LARGE SCALE GENOMIC DNA]</scope>
    <source>
        <strain evidence="7 8">CAU 1492</strain>
    </source>
</reference>
<keyword evidence="3 6" id="KW-0812">Transmembrane</keyword>
<dbReference type="InterPro" id="IPR003339">
    <property type="entry name" value="ABC/ECF_trnsptr_transmembrane"/>
</dbReference>
<evidence type="ECO:0000256" key="1">
    <source>
        <dbReference type="ARBA" id="ARBA00004141"/>
    </source>
</evidence>
<feature type="transmembrane region" description="Helical" evidence="6">
    <location>
        <begin position="89"/>
        <end position="106"/>
    </location>
</feature>
<evidence type="ECO:0000256" key="6">
    <source>
        <dbReference type="SAM" id="Phobius"/>
    </source>
</evidence>
<dbReference type="Pfam" id="PF02361">
    <property type="entry name" value="CbiQ"/>
    <property type="match status" value="1"/>
</dbReference>
<evidence type="ECO:0000313" key="7">
    <source>
        <dbReference type="EMBL" id="TMV09337.1"/>
    </source>
</evidence>
<evidence type="ECO:0000313" key="8">
    <source>
        <dbReference type="Proteomes" id="UP001191082"/>
    </source>
</evidence>
<dbReference type="Proteomes" id="UP001191082">
    <property type="component" value="Unassembled WGS sequence"/>
</dbReference>
<feature type="transmembrane region" description="Helical" evidence="6">
    <location>
        <begin position="12"/>
        <end position="33"/>
    </location>
</feature>
<keyword evidence="4 6" id="KW-1133">Transmembrane helix</keyword>
<evidence type="ECO:0000256" key="5">
    <source>
        <dbReference type="ARBA" id="ARBA00023136"/>
    </source>
</evidence>
<evidence type="ECO:0000256" key="4">
    <source>
        <dbReference type="ARBA" id="ARBA00022989"/>
    </source>
</evidence>
<dbReference type="CDD" id="cd16914">
    <property type="entry name" value="EcfT"/>
    <property type="match status" value="1"/>
</dbReference>
<name>A0ABY2X392_9RHOB</name>
<keyword evidence="5 6" id="KW-0472">Membrane</keyword>